<evidence type="ECO:0000313" key="7">
    <source>
        <dbReference type="Proteomes" id="UP000199012"/>
    </source>
</evidence>
<feature type="region of interest" description="Disordered" evidence="5">
    <location>
        <begin position="305"/>
        <end position="350"/>
    </location>
</feature>
<dbReference type="GO" id="GO:0005975">
    <property type="term" value="P:carbohydrate metabolic process"/>
    <property type="evidence" value="ECO:0007669"/>
    <property type="project" value="InterPro"/>
</dbReference>
<evidence type="ECO:0000256" key="1">
    <source>
        <dbReference type="ARBA" id="ARBA00009865"/>
    </source>
</evidence>
<dbReference type="InterPro" id="IPR023296">
    <property type="entry name" value="Glyco_hydro_beta-prop_sf"/>
</dbReference>
<proteinExistence type="inferred from homology"/>
<evidence type="ECO:0000256" key="4">
    <source>
        <dbReference type="RuleBase" id="RU361187"/>
    </source>
</evidence>
<reference evidence="6 7" key="1">
    <citation type="submission" date="2016-10" db="EMBL/GenBank/DDBJ databases">
        <authorList>
            <person name="de Groot N.N."/>
        </authorList>
    </citation>
    <scope>NUCLEOTIDE SEQUENCE [LARGE SCALE GENOMIC DNA]</scope>
    <source>
        <strain evidence="6 7">CGMCC 4.6945</strain>
    </source>
</reference>
<dbReference type="GO" id="GO:0004553">
    <property type="term" value="F:hydrolase activity, hydrolyzing O-glycosyl compounds"/>
    <property type="evidence" value="ECO:0007669"/>
    <property type="project" value="InterPro"/>
</dbReference>
<dbReference type="PANTHER" id="PTHR42812">
    <property type="entry name" value="BETA-XYLOSIDASE"/>
    <property type="match status" value="1"/>
</dbReference>
<name>A0A1I0YBC6_9CELL</name>
<dbReference type="PANTHER" id="PTHR42812:SF14">
    <property type="entry name" value="SECRETED PROTEIN"/>
    <property type="match status" value="1"/>
</dbReference>
<feature type="compositionally biased region" description="Basic and acidic residues" evidence="5">
    <location>
        <begin position="337"/>
        <end position="350"/>
    </location>
</feature>
<evidence type="ECO:0000313" key="6">
    <source>
        <dbReference type="EMBL" id="SFB10705.1"/>
    </source>
</evidence>
<accession>A0A1I0YBC6</accession>
<keyword evidence="3 4" id="KW-0326">Glycosidase</keyword>
<dbReference type="Proteomes" id="UP000199012">
    <property type="component" value="Unassembled WGS sequence"/>
</dbReference>
<gene>
    <name evidence="6" type="ORF">SAMN05421867_10737</name>
</gene>
<organism evidence="6 7">
    <name type="scientific">Cellulomonas marina</name>
    <dbReference type="NCBI Taxonomy" id="988821"/>
    <lineage>
        <taxon>Bacteria</taxon>
        <taxon>Bacillati</taxon>
        <taxon>Actinomycetota</taxon>
        <taxon>Actinomycetes</taxon>
        <taxon>Micrococcales</taxon>
        <taxon>Cellulomonadaceae</taxon>
        <taxon>Cellulomonas</taxon>
    </lineage>
</organism>
<protein>
    <submittedName>
        <fullName evidence="6">Glycosyl hydrolases family 43</fullName>
    </submittedName>
</protein>
<dbReference type="STRING" id="988821.SAMN05421867_10737"/>
<dbReference type="InterPro" id="IPR006710">
    <property type="entry name" value="Glyco_hydro_43"/>
</dbReference>
<keyword evidence="2 4" id="KW-0378">Hydrolase</keyword>
<dbReference type="EMBL" id="FOKA01000007">
    <property type="protein sequence ID" value="SFB10705.1"/>
    <property type="molecule type" value="Genomic_DNA"/>
</dbReference>
<dbReference type="InterPro" id="IPR051795">
    <property type="entry name" value="Glycosyl_Hydrlase_43"/>
</dbReference>
<dbReference type="CDD" id="cd08981">
    <property type="entry name" value="GH43_Bt1873-like"/>
    <property type="match status" value="1"/>
</dbReference>
<dbReference type="AlphaFoldDB" id="A0A1I0YBC6"/>
<keyword evidence="7" id="KW-1185">Reference proteome</keyword>
<dbReference type="OrthoDB" id="9758923at2"/>
<sequence length="350" mass="37879">MTTPSPGRTLAEFWTHDPFVLPHAASGTYHLYTTDPVLGAVVTYTSTDLLLWHGPTEVFRLPEGAWASPDEAPWAPEVHEHAGRFHLFTTLHDSSTRLPDAVVGGTRLRAWGPDGREMVPTARGTVVAVADDPAGPFRLVDAAASVAPAAFMTLDGTLFVDDDGRPWMVYAHEWVQTVDGTIEAVPLRPDLSGADGDPVLLLRGSSASWLDEAVPGPAALPPYVTDGPQLRRLPGGALLMLWSSYQRRPADDPRGAGDDYVQTWAVSDSGALRGPWRQGDVLVGGNAGHGMTFDAFDGTSFLVLHRGMGTSPQPRMTGRQRRPAGSRRSLRSQPGRVPREPRRSPPPRER</sequence>
<dbReference type="RefSeq" id="WP_090032545.1">
    <property type="nucleotide sequence ID" value="NZ_BONM01000019.1"/>
</dbReference>
<evidence type="ECO:0000256" key="3">
    <source>
        <dbReference type="ARBA" id="ARBA00023295"/>
    </source>
</evidence>
<dbReference type="SUPFAM" id="SSF75005">
    <property type="entry name" value="Arabinanase/levansucrase/invertase"/>
    <property type="match status" value="1"/>
</dbReference>
<evidence type="ECO:0000256" key="5">
    <source>
        <dbReference type="SAM" id="MobiDB-lite"/>
    </source>
</evidence>
<evidence type="ECO:0000256" key="2">
    <source>
        <dbReference type="ARBA" id="ARBA00022801"/>
    </source>
</evidence>
<comment type="similarity">
    <text evidence="1 4">Belongs to the glycosyl hydrolase 43 family.</text>
</comment>
<dbReference type="Gene3D" id="2.115.10.20">
    <property type="entry name" value="Glycosyl hydrolase domain, family 43"/>
    <property type="match status" value="1"/>
</dbReference>
<feature type="compositionally biased region" description="Basic residues" evidence="5">
    <location>
        <begin position="318"/>
        <end position="330"/>
    </location>
</feature>
<dbReference type="Pfam" id="PF04616">
    <property type="entry name" value="Glyco_hydro_43"/>
    <property type="match status" value="1"/>
</dbReference>